<keyword evidence="4" id="KW-0175">Coiled coil</keyword>
<sequence length="1396" mass="152180">MASPSERASCSPMPEMLTPRTKIARMMADIENDISPTPSARALPPAKAANADASNASSGPGRGPFEAESSSSSDDADDDDVPRPKGRAARRMLDLDRSPPRYAPSSARRIASSPPVNTNALSAHDDGDHDLYSRTPLKARSTGEGSMAGTPVANDASDLFMSPAGPKGDNNEDELPSNPFGSKEKLAELVAKKREERLRREAAEAEQRQRRRLEEAQEGSLINSRHRKNQQRRRREHRASDSAHASSDLPDGVLEGSPHEVDPDIERIMSDAARPARKASKKALLEMERETQRMARQQALAHQMKVKKKFTTTDLMARFNVRRPQPAERDARSPGTPQRSSSAPNSDGFDSHPRDPVSTPPSSPPTVGPTPLQKQAAIVDQGALSKLIPVREDSITSLAQMADSDEELPDIAEVLSSSRAAPTKPQPVQPMAIDPFETMPRTEPKRGFRLAKLGKKKALVVSQQDSDDDGLEIIAPMPAHLKAFDKVMAKPANRSGMGSKAIHTLRHLSHIGAYEAKPQKGSKVGRLSISANVLEAQLRRKAKDQARQQQLERIAELKAKGIEIQTAEEREREAEVFENLLEKARLEAQELRKAERAAARGELDGDGNPADASDDEDEDFDYEQSGSEDEARPEDYDDDDDGREEGSESIDGASMELNEEEAEHDADSAAQIESSGKVGDDENPINELNNGTAHASAVVTPVPALKKARKSRIIADDDDEDEDAPAANLAAPNSAAAEEDDPFAAFGFGADDTSASLMNPTQAFQATMQTPTQATQDDSFDILRRIAPPSSTSMPPTRPRHYDLDSQSQPDESQLSVVPGSQVPDSQRIKLNLETQAPETPVPAGLTRGASALSETPGWEPTQDPGLPSPWSAGLRRQATLESINEEPETQETVRLRISESPIASAAPTKRGRLVRRQAAVLAESSDDEGPAPTALVKAKKIDAFKEMARRRAEILTADERAEVDREMKQMMEEQAEESEDEYAGIGGDDFVAPETEEDRAMIDSSHIDVNERALAAHFAERERLRNEEETNRLYKDLTTGALRRKQANAWGLEEDEDEIAMRRRQMKQREEARKRKLLLQDDNIAGLAQGRQTKGKDAFLKAIADDDDGDDVLDLSDVEDNSQQFARQDESQSSQLPSPRPGPLDEVSGNKRRLADDETVEGRPAAKLRRTQPSAFRKPTSMLEVRESLSFLLEEPETIVAAPTVDLSASESEDEYGLRDDEEGLLADENEEQEEVAEQNDGGFAPIPDDFDARAMPPPRLPASLRRTAPKPAVVDRLSLKRGSSTSSATGSAPGRSAWAAPTTAAFKAPSLLRRATTNMATTGVTALNLSRENSGSGVKIGGSKKSSLAYQARAEERKAIVEASAKKREENTKRIAEMRRGSSALGRGLTGKFE</sequence>
<feature type="compositionally biased region" description="Basic and acidic residues" evidence="5">
    <location>
        <begin position="283"/>
        <end position="293"/>
    </location>
</feature>
<dbReference type="EMBL" id="ML995809">
    <property type="protein sequence ID" value="KAF2774039.1"/>
    <property type="molecule type" value="Genomic_DNA"/>
</dbReference>
<feature type="compositionally biased region" description="Polar residues" evidence="5">
    <location>
        <begin position="1122"/>
        <end position="1138"/>
    </location>
</feature>
<feature type="region of interest" description="Disordered" evidence="5">
    <location>
        <begin position="597"/>
        <end position="873"/>
    </location>
</feature>
<keyword evidence="3" id="KW-0539">Nucleus</keyword>
<feature type="compositionally biased region" description="Acidic residues" evidence="5">
    <location>
        <begin position="1212"/>
        <end position="1239"/>
    </location>
</feature>
<feature type="compositionally biased region" description="Polar residues" evidence="5">
    <location>
        <begin position="335"/>
        <end position="345"/>
    </location>
</feature>
<feature type="compositionally biased region" description="Basic and acidic residues" evidence="5">
    <location>
        <begin position="257"/>
        <end position="269"/>
    </location>
</feature>
<dbReference type="Pfam" id="PF09444">
    <property type="entry name" value="MRC1"/>
    <property type="match status" value="1"/>
</dbReference>
<feature type="coiled-coil region" evidence="4">
    <location>
        <begin position="540"/>
        <end position="597"/>
    </location>
</feature>
<feature type="compositionally biased region" description="Acidic residues" evidence="5">
    <location>
        <begin position="612"/>
        <end position="628"/>
    </location>
</feature>
<organism evidence="7 8">
    <name type="scientific">Teratosphaeria nubilosa</name>
    <dbReference type="NCBI Taxonomy" id="161662"/>
    <lineage>
        <taxon>Eukaryota</taxon>
        <taxon>Fungi</taxon>
        <taxon>Dikarya</taxon>
        <taxon>Ascomycota</taxon>
        <taxon>Pezizomycotina</taxon>
        <taxon>Dothideomycetes</taxon>
        <taxon>Dothideomycetidae</taxon>
        <taxon>Mycosphaerellales</taxon>
        <taxon>Teratosphaeriaceae</taxon>
        <taxon>Teratosphaeria</taxon>
    </lineage>
</organism>
<keyword evidence="2" id="KW-0597">Phosphoprotein</keyword>
<feature type="region of interest" description="Disordered" evidence="5">
    <location>
        <begin position="1"/>
        <end position="371"/>
    </location>
</feature>
<feature type="domain" description="DNA replication checkpoint mediator MRC1" evidence="6">
    <location>
        <begin position="966"/>
        <end position="1102"/>
    </location>
</feature>
<feature type="compositionally biased region" description="Basic residues" evidence="5">
    <location>
        <begin position="224"/>
        <end position="237"/>
    </location>
</feature>
<evidence type="ECO:0000313" key="8">
    <source>
        <dbReference type="Proteomes" id="UP000799436"/>
    </source>
</evidence>
<feature type="compositionally biased region" description="Basic and acidic residues" evidence="5">
    <location>
        <begin position="182"/>
        <end position="215"/>
    </location>
</feature>
<dbReference type="Proteomes" id="UP000799436">
    <property type="component" value="Unassembled WGS sequence"/>
</dbReference>
<feature type="compositionally biased region" description="Basic and acidic residues" evidence="5">
    <location>
        <begin position="1366"/>
        <end position="1382"/>
    </location>
</feature>
<keyword evidence="8" id="KW-1185">Reference proteome</keyword>
<accession>A0A6G1LN74</accession>
<evidence type="ECO:0000256" key="3">
    <source>
        <dbReference type="ARBA" id="ARBA00023242"/>
    </source>
</evidence>
<dbReference type="PANTHER" id="PTHR14396:SF10">
    <property type="entry name" value="CLASPIN"/>
    <property type="match status" value="1"/>
</dbReference>
<evidence type="ECO:0000256" key="4">
    <source>
        <dbReference type="SAM" id="Coils"/>
    </source>
</evidence>
<comment type="subcellular location">
    <subcellularLocation>
        <location evidence="1">Nucleus</location>
    </subcellularLocation>
</comment>
<feature type="compositionally biased region" description="Low complexity" evidence="5">
    <location>
        <begin position="38"/>
        <end position="59"/>
    </location>
</feature>
<feature type="compositionally biased region" description="Acidic residues" evidence="5">
    <location>
        <begin position="1106"/>
        <end position="1121"/>
    </location>
</feature>
<feature type="compositionally biased region" description="Acidic residues" evidence="5">
    <location>
        <begin position="974"/>
        <end position="983"/>
    </location>
</feature>
<dbReference type="InterPro" id="IPR024146">
    <property type="entry name" value="Claspin"/>
</dbReference>
<proteinExistence type="predicted"/>
<feature type="region of interest" description="Disordered" evidence="5">
    <location>
        <begin position="1063"/>
        <end position="1182"/>
    </location>
</feature>
<protein>
    <recommendedName>
        <fullName evidence="6">DNA replication checkpoint mediator MRC1 domain-containing protein</fullName>
    </recommendedName>
</protein>
<feature type="region of interest" description="Disordered" evidence="5">
    <location>
        <begin position="971"/>
        <end position="992"/>
    </location>
</feature>
<dbReference type="GO" id="GO:0010997">
    <property type="term" value="F:anaphase-promoting complex binding"/>
    <property type="evidence" value="ECO:0007669"/>
    <property type="project" value="TreeGrafter"/>
</dbReference>
<gene>
    <name evidence="7" type="ORF">EJ03DRAFT_333150</name>
</gene>
<evidence type="ECO:0000256" key="2">
    <source>
        <dbReference type="ARBA" id="ARBA00022553"/>
    </source>
</evidence>
<dbReference type="GO" id="GO:0033314">
    <property type="term" value="P:mitotic DNA replication checkpoint signaling"/>
    <property type="evidence" value="ECO:0007669"/>
    <property type="project" value="TreeGrafter"/>
</dbReference>
<feature type="region of interest" description="Disordered" evidence="5">
    <location>
        <begin position="418"/>
        <end position="441"/>
    </location>
</feature>
<feature type="region of interest" description="Disordered" evidence="5">
    <location>
        <begin position="1204"/>
        <end position="1302"/>
    </location>
</feature>
<feature type="compositionally biased region" description="Low complexity" evidence="5">
    <location>
        <begin position="761"/>
        <end position="776"/>
    </location>
</feature>
<feature type="compositionally biased region" description="Polar residues" evidence="5">
    <location>
        <begin position="805"/>
        <end position="816"/>
    </location>
</feature>
<feature type="region of interest" description="Disordered" evidence="5">
    <location>
        <begin position="1366"/>
        <end position="1396"/>
    </location>
</feature>
<evidence type="ECO:0000256" key="1">
    <source>
        <dbReference type="ARBA" id="ARBA00004123"/>
    </source>
</evidence>
<dbReference type="InterPro" id="IPR018564">
    <property type="entry name" value="Repl_chkpnt_MRC1_dom"/>
</dbReference>
<evidence type="ECO:0000313" key="7">
    <source>
        <dbReference type="EMBL" id="KAF2774039.1"/>
    </source>
</evidence>
<evidence type="ECO:0000256" key="5">
    <source>
        <dbReference type="SAM" id="MobiDB-lite"/>
    </source>
</evidence>
<reference evidence="7" key="1">
    <citation type="journal article" date="2020" name="Stud. Mycol.">
        <title>101 Dothideomycetes genomes: a test case for predicting lifestyles and emergence of pathogens.</title>
        <authorList>
            <person name="Haridas S."/>
            <person name="Albert R."/>
            <person name="Binder M."/>
            <person name="Bloem J."/>
            <person name="Labutti K."/>
            <person name="Salamov A."/>
            <person name="Andreopoulos B."/>
            <person name="Baker S."/>
            <person name="Barry K."/>
            <person name="Bills G."/>
            <person name="Bluhm B."/>
            <person name="Cannon C."/>
            <person name="Castanera R."/>
            <person name="Culley D."/>
            <person name="Daum C."/>
            <person name="Ezra D."/>
            <person name="Gonzalez J."/>
            <person name="Henrissat B."/>
            <person name="Kuo A."/>
            <person name="Liang C."/>
            <person name="Lipzen A."/>
            <person name="Lutzoni F."/>
            <person name="Magnuson J."/>
            <person name="Mondo S."/>
            <person name="Nolan M."/>
            <person name="Ohm R."/>
            <person name="Pangilinan J."/>
            <person name="Park H.-J."/>
            <person name="Ramirez L."/>
            <person name="Alfaro M."/>
            <person name="Sun H."/>
            <person name="Tritt A."/>
            <person name="Yoshinaga Y."/>
            <person name="Zwiers L.-H."/>
            <person name="Turgeon B."/>
            <person name="Goodwin S."/>
            <person name="Spatafora J."/>
            <person name="Crous P."/>
            <person name="Grigoriev I."/>
        </authorList>
    </citation>
    <scope>NUCLEOTIDE SEQUENCE</scope>
    <source>
        <strain evidence="7">CBS 116005</strain>
    </source>
</reference>
<name>A0A6G1LN74_9PEZI</name>
<feature type="compositionally biased region" description="Pro residues" evidence="5">
    <location>
        <begin position="358"/>
        <end position="368"/>
    </location>
</feature>
<dbReference type="OrthoDB" id="2130597at2759"/>
<feature type="compositionally biased region" description="Low complexity" evidence="5">
    <location>
        <begin position="1283"/>
        <end position="1302"/>
    </location>
</feature>
<dbReference type="GO" id="GO:0007095">
    <property type="term" value="P:mitotic G2 DNA damage checkpoint signaling"/>
    <property type="evidence" value="ECO:0007669"/>
    <property type="project" value="TreeGrafter"/>
</dbReference>
<feature type="compositionally biased region" description="Low complexity" evidence="5">
    <location>
        <begin position="725"/>
        <end position="736"/>
    </location>
</feature>
<feature type="compositionally biased region" description="Basic and acidic residues" evidence="5">
    <location>
        <begin position="123"/>
        <end position="132"/>
    </location>
</feature>
<feature type="compositionally biased region" description="Low complexity" evidence="5">
    <location>
        <begin position="103"/>
        <end position="115"/>
    </location>
</feature>
<dbReference type="GO" id="GO:0005634">
    <property type="term" value="C:nucleus"/>
    <property type="evidence" value="ECO:0007669"/>
    <property type="project" value="UniProtKB-SubCell"/>
</dbReference>
<dbReference type="PANTHER" id="PTHR14396">
    <property type="entry name" value="CLASPIN"/>
    <property type="match status" value="1"/>
</dbReference>
<evidence type="ECO:0000259" key="6">
    <source>
        <dbReference type="Pfam" id="PF09444"/>
    </source>
</evidence>